<dbReference type="InterPro" id="IPR044527">
    <property type="entry name" value="NrtA/CpmA_ABC-bd_dom"/>
</dbReference>
<evidence type="ECO:0000256" key="2">
    <source>
        <dbReference type="ARBA" id="ARBA00004418"/>
    </source>
</evidence>
<keyword evidence="4" id="KW-0813">Transport</keyword>
<dbReference type="RefSeq" id="WP_128779236.1">
    <property type="nucleotide sequence ID" value="NZ_RYFI01000026.1"/>
</dbReference>
<gene>
    <name evidence="10" type="ORF">EK403_20060</name>
</gene>
<keyword evidence="7" id="KW-0732">Signal</keyword>
<dbReference type="EMBL" id="RYFI01000026">
    <property type="protein sequence ID" value="RXF68483.1"/>
    <property type="molecule type" value="Genomic_DNA"/>
</dbReference>
<dbReference type="GO" id="GO:0012505">
    <property type="term" value="C:endomembrane system"/>
    <property type="evidence" value="ECO:0007669"/>
    <property type="project" value="UniProtKB-SubCell"/>
</dbReference>
<dbReference type="CDD" id="cd13553">
    <property type="entry name" value="PBP2_NrtA_CpmA_like"/>
    <property type="match status" value="1"/>
</dbReference>
<sequence>MTAFKDPFDARHRLTPGCSCGRHASEAEHAADPATSDGRAQRMVEGAVMRALFPEDATRRAFLGAVGAGTAIAAVNALFPLATATEVFAQGMPIEKKDLKVGFIPITCATPIIMAKPMGFYEKQGLNVDVVKTAGWAVIRDKAINKEYDAAHMLSPMPLAISIGAGSNPIPWTMPAVENINGQAITLAVKHKDRRDPKDWKGMKFAVPFDYSMHNYLLRYYLAEAGVDPDKDVQIRAVPPPEMVANLRADNIDGFLAPDPVNQRAVYDGVGFIHILSKEIWNGHPCCAFSASKQFVTEMPGAYQALLKAIIEATAFAQKPENRKQIAEAIAPTNYLNQPQTVVEQVLTGTFADGLGKVMKDPNRIAFDPFPYESFAVWILTQMKRWGQIKGEVDYAKVAKDVFLATDAAKLMAEAGLTPPTSTTKTFSVMGKPFDPAKPAEYVESFAIKRA</sequence>
<reference evidence="10 11" key="1">
    <citation type="submission" date="2018-12" db="EMBL/GenBank/DDBJ databases">
        <title>bacterium Hansschlegelia zhihuaiae S113.</title>
        <authorList>
            <person name="He J."/>
        </authorList>
    </citation>
    <scope>NUCLEOTIDE SEQUENCE [LARGE SCALE GENOMIC DNA]</scope>
    <source>
        <strain evidence="10 11">S 113</strain>
    </source>
</reference>
<keyword evidence="6" id="KW-0997">Cell inner membrane</keyword>
<comment type="similarity">
    <text evidence="9">Belongs to the CmpA/NrtA family.</text>
</comment>
<keyword evidence="8" id="KW-0472">Membrane</keyword>
<dbReference type="OrthoDB" id="570524at2"/>
<dbReference type="AlphaFoldDB" id="A0A4Q0M6K2"/>
<dbReference type="GO" id="GO:0042597">
    <property type="term" value="C:periplasmic space"/>
    <property type="evidence" value="ECO:0007669"/>
    <property type="project" value="UniProtKB-SubCell"/>
</dbReference>
<evidence type="ECO:0000313" key="11">
    <source>
        <dbReference type="Proteomes" id="UP000289708"/>
    </source>
</evidence>
<evidence type="ECO:0000256" key="6">
    <source>
        <dbReference type="ARBA" id="ARBA00022519"/>
    </source>
</evidence>
<evidence type="ECO:0000256" key="5">
    <source>
        <dbReference type="ARBA" id="ARBA00022475"/>
    </source>
</evidence>
<evidence type="ECO:0000313" key="10">
    <source>
        <dbReference type="EMBL" id="RXF68483.1"/>
    </source>
</evidence>
<comment type="similarity">
    <text evidence="3">Belongs to the bacterial solute-binding protein SsuA/TauA family.</text>
</comment>
<evidence type="ECO:0000256" key="7">
    <source>
        <dbReference type="ARBA" id="ARBA00022729"/>
    </source>
</evidence>
<comment type="subcellular location">
    <subcellularLocation>
        <location evidence="1">Endomembrane system</location>
    </subcellularLocation>
    <subcellularLocation>
        <location evidence="2">Periplasm</location>
    </subcellularLocation>
</comment>
<proteinExistence type="inferred from homology"/>
<evidence type="ECO:0000256" key="9">
    <source>
        <dbReference type="ARBA" id="ARBA00024031"/>
    </source>
</evidence>
<name>A0A4Q0M6K2_9HYPH</name>
<dbReference type="PROSITE" id="PS51318">
    <property type="entry name" value="TAT"/>
    <property type="match status" value="1"/>
</dbReference>
<keyword evidence="5" id="KW-1003">Cell membrane</keyword>
<dbReference type="Pfam" id="PF13379">
    <property type="entry name" value="NMT1_2"/>
    <property type="match status" value="1"/>
</dbReference>
<protein>
    <submittedName>
        <fullName evidence="10">Nitrate ABC transporter substrate-binding protein</fullName>
    </submittedName>
</protein>
<dbReference type="PANTHER" id="PTHR30024:SF47">
    <property type="entry name" value="TAURINE-BINDING PERIPLASMIC PROTEIN"/>
    <property type="match status" value="1"/>
</dbReference>
<organism evidence="10 11">
    <name type="scientific">Hansschlegelia zhihuaiae</name>
    <dbReference type="NCBI Taxonomy" id="405005"/>
    <lineage>
        <taxon>Bacteria</taxon>
        <taxon>Pseudomonadati</taxon>
        <taxon>Pseudomonadota</taxon>
        <taxon>Alphaproteobacteria</taxon>
        <taxon>Hyphomicrobiales</taxon>
        <taxon>Methylopilaceae</taxon>
        <taxon>Hansschlegelia</taxon>
    </lineage>
</organism>
<keyword evidence="11" id="KW-1185">Reference proteome</keyword>
<dbReference type="SUPFAM" id="SSF53850">
    <property type="entry name" value="Periplasmic binding protein-like II"/>
    <property type="match status" value="1"/>
</dbReference>
<dbReference type="Proteomes" id="UP000289708">
    <property type="component" value="Unassembled WGS sequence"/>
</dbReference>
<dbReference type="PANTHER" id="PTHR30024">
    <property type="entry name" value="ALIPHATIC SULFONATES-BINDING PROTEIN-RELATED"/>
    <property type="match status" value="1"/>
</dbReference>
<evidence type="ECO:0000256" key="1">
    <source>
        <dbReference type="ARBA" id="ARBA00004308"/>
    </source>
</evidence>
<comment type="caution">
    <text evidence="10">The sequence shown here is derived from an EMBL/GenBank/DDBJ whole genome shotgun (WGS) entry which is preliminary data.</text>
</comment>
<dbReference type="InterPro" id="IPR006311">
    <property type="entry name" value="TAT_signal"/>
</dbReference>
<evidence type="ECO:0000256" key="8">
    <source>
        <dbReference type="ARBA" id="ARBA00023136"/>
    </source>
</evidence>
<evidence type="ECO:0000256" key="4">
    <source>
        <dbReference type="ARBA" id="ARBA00022448"/>
    </source>
</evidence>
<evidence type="ECO:0000256" key="3">
    <source>
        <dbReference type="ARBA" id="ARBA00010742"/>
    </source>
</evidence>
<dbReference type="Gene3D" id="3.40.190.10">
    <property type="entry name" value="Periplasmic binding protein-like II"/>
    <property type="match status" value="2"/>
</dbReference>
<accession>A0A4Q0M6K2</accession>